<dbReference type="AlphaFoldDB" id="A0ABD8AW95"/>
<reference evidence="2 3" key="1">
    <citation type="submission" date="2024-02" db="EMBL/GenBank/DDBJ databases">
        <title>Complete sequences of two Paenibacillus sp. strains and one Lysinibacillus strain isolated from the environment on STAA medium highlight biotechnological potential.</title>
        <authorList>
            <person name="Attere S.A."/>
            <person name="Piche L.C."/>
            <person name="Intertaglia L."/>
            <person name="Lami R."/>
            <person name="Charette S.J."/>
            <person name="Vincent A.T."/>
        </authorList>
    </citation>
    <scope>NUCLEOTIDE SEQUENCE [LARGE SCALE GENOMIC DNA]</scope>
    <source>
        <strain evidence="2 3">Y5S-7</strain>
    </source>
</reference>
<evidence type="ECO:0000313" key="2">
    <source>
        <dbReference type="EMBL" id="WWP21811.1"/>
    </source>
</evidence>
<feature type="region of interest" description="Disordered" evidence="1">
    <location>
        <begin position="86"/>
        <end position="108"/>
    </location>
</feature>
<evidence type="ECO:0000313" key="3">
    <source>
        <dbReference type="Proteomes" id="UP001364764"/>
    </source>
</evidence>
<organism evidence="2 3">
    <name type="scientific">Paenibacillus amylolyticus</name>
    <dbReference type="NCBI Taxonomy" id="1451"/>
    <lineage>
        <taxon>Bacteria</taxon>
        <taxon>Bacillati</taxon>
        <taxon>Bacillota</taxon>
        <taxon>Bacilli</taxon>
        <taxon>Bacillales</taxon>
        <taxon>Paenibacillaceae</taxon>
        <taxon>Paenibacillus</taxon>
    </lineage>
</organism>
<accession>A0ABD8AW95</accession>
<protein>
    <submittedName>
        <fullName evidence="2">Uncharacterized protein</fullName>
    </submittedName>
</protein>
<gene>
    <name evidence="2" type="ORF">V6668_06420</name>
</gene>
<proteinExistence type="predicted"/>
<dbReference type="Proteomes" id="UP001364764">
    <property type="component" value="Chromosome"/>
</dbReference>
<name>A0ABD8AW95_PAEAM</name>
<dbReference type="EMBL" id="CP145892">
    <property type="protein sequence ID" value="WWP21811.1"/>
    <property type="molecule type" value="Genomic_DNA"/>
</dbReference>
<sequence>MSDYNYVQYYEETGNVVTISTTEPPASDVYAVAKTEKDKPGDEFTYTITVLNVDIEKRIIDSDYSVLNNPKAARLLADNAALKEEKRRAENCSSRTDYDDRCRSGMRG</sequence>
<dbReference type="GeneID" id="93475083"/>
<evidence type="ECO:0000256" key="1">
    <source>
        <dbReference type="SAM" id="MobiDB-lite"/>
    </source>
</evidence>
<dbReference type="RefSeq" id="WP_036611401.1">
    <property type="nucleotide sequence ID" value="NZ_CP145892.1"/>
</dbReference>